<comment type="caution">
    <text evidence="3">The sequence shown here is derived from an EMBL/GenBank/DDBJ whole genome shotgun (WGS) entry which is preliminary data.</text>
</comment>
<dbReference type="GO" id="GO:0043531">
    <property type="term" value="F:ADP binding"/>
    <property type="evidence" value="ECO:0007669"/>
    <property type="project" value="InterPro"/>
</dbReference>
<dbReference type="AlphaFoldDB" id="A0A9Q0GZY6"/>
<organism evidence="3 4">
    <name type="scientific">Protea cynaroides</name>
    <dbReference type="NCBI Taxonomy" id="273540"/>
    <lineage>
        <taxon>Eukaryota</taxon>
        <taxon>Viridiplantae</taxon>
        <taxon>Streptophyta</taxon>
        <taxon>Embryophyta</taxon>
        <taxon>Tracheophyta</taxon>
        <taxon>Spermatophyta</taxon>
        <taxon>Magnoliopsida</taxon>
        <taxon>Proteales</taxon>
        <taxon>Proteaceae</taxon>
        <taxon>Protea</taxon>
    </lineage>
</organism>
<dbReference type="FunFam" id="3.40.50.300:FF:001091">
    <property type="entry name" value="Probable disease resistance protein At1g61300"/>
    <property type="match status" value="1"/>
</dbReference>
<feature type="domain" description="NB-ARC" evidence="2">
    <location>
        <begin position="104"/>
        <end position="219"/>
    </location>
</feature>
<evidence type="ECO:0000259" key="2">
    <source>
        <dbReference type="Pfam" id="PF00931"/>
    </source>
</evidence>
<dbReference type="EMBL" id="JAMYWD010000011">
    <property type="protein sequence ID" value="KAJ4956670.1"/>
    <property type="molecule type" value="Genomic_DNA"/>
</dbReference>
<dbReference type="InterPro" id="IPR002182">
    <property type="entry name" value="NB-ARC"/>
</dbReference>
<dbReference type="OrthoDB" id="10616264at2759"/>
<name>A0A9Q0GZY6_9MAGN</name>
<accession>A0A9Q0GZY6</accession>
<reference evidence="3" key="1">
    <citation type="journal article" date="2023" name="Plant J.">
        <title>The genome of the king protea, Protea cynaroides.</title>
        <authorList>
            <person name="Chang J."/>
            <person name="Duong T.A."/>
            <person name="Schoeman C."/>
            <person name="Ma X."/>
            <person name="Roodt D."/>
            <person name="Barker N."/>
            <person name="Li Z."/>
            <person name="Van de Peer Y."/>
            <person name="Mizrachi E."/>
        </authorList>
    </citation>
    <scope>NUCLEOTIDE SEQUENCE</scope>
    <source>
        <tissue evidence="3">Young leaves</tissue>
    </source>
</reference>
<keyword evidence="1" id="KW-0611">Plant defense</keyword>
<dbReference type="Proteomes" id="UP001141806">
    <property type="component" value="Unassembled WGS sequence"/>
</dbReference>
<dbReference type="PANTHER" id="PTHR33463:SF204">
    <property type="entry name" value="NB-ARC DOMAIN-CONTAINING PROTEIN"/>
    <property type="match status" value="1"/>
</dbReference>
<evidence type="ECO:0000313" key="3">
    <source>
        <dbReference type="EMBL" id="KAJ4956670.1"/>
    </source>
</evidence>
<evidence type="ECO:0000256" key="1">
    <source>
        <dbReference type="ARBA" id="ARBA00022821"/>
    </source>
</evidence>
<keyword evidence="4" id="KW-1185">Reference proteome</keyword>
<dbReference type="InterPro" id="IPR027417">
    <property type="entry name" value="P-loop_NTPase"/>
</dbReference>
<evidence type="ECO:0000313" key="4">
    <source>
        <dbReference type="Proteomes" id="UP001141806"/>
    </source>
</evidence>
<dbReference type="Pfam" id="PF00931">
    <property type="entry name" value="NB-ARC"/>
    <property type="match status" value="1"/>
</dbReference>
<dbReference type="SUPFAM" id="SSF52540">
    <property type="entry name" value="P-loop containing nucleoside triphosphate hydrolases"/>
    <property type="match status" value="1"/>
</dbReference>
<dbReference type="Gene3D" id="3.40.50.300">
    <property type="entry name" value="P-loop containing nucleotide triphosphate hydrolases"/>
    <property type="match status" value="1"/>
</dbReference>
<gene>
    <name evidence="3" type="ORF">NE237_013453</name>
</gene>
<dbReference type="GO" id="GO:0006952">
    <property type="term" value="P:defense response"/>
    <property type="evidence" value="ECO:0007669"/>
    <property type="project" value="UniProtKB-KW"/>
</dbReference>
<dbReference type="PANTHER" id="PTHR33463">
    <property type="entry name" value="NB-ARC DOMAIN-CONTAINING PROTEIN-RELATED"/>
    <property type="match status" value="1"/>
</dbReference>
<dbReference type="PRINTS" id="PR00364">
    <property type="entry name" value="DISEASERSIST"/>
</dbReference>
<protein>
    <recommendedName>
        <fullName evidence="2">NB-ARC domain-containing protein</fullName>
    </recommendedName>
</protein>
<proteinExistence type="predicted"/>
<dbReference type="InterPro" id="IPR050905">
    <property type="entry name" value="Plant_NBS-LRR"/>
</dbReference>
<sequence>MASRDDKLSILRQEENNEQIQTNEASNWFDNVEAIKKEADAIEEGYNQGICIEALCVNCWSFFKLSKRSIDLKQKAEDTIDEPFIPAREIEIVAIENQPSTQRMLQQMLDLIVDPCFGVIGVFGMGGVGKTTLARILNNRFSKRNPHFNTVTMATVFATPDISSIQISIGKHLGLNLSNDSEDDAREKLFDALKKKKFLIILDDVWCKLELTSIGIPHP</sequence>